<organism evidence="1 2">
    <name type="scientific">Ophiocordyceps unilateralis</name>
    <name type="common">Zombie-ant fungus</name>
    <name type="synonym">Torrubia unilateralis</name>
    <dbReference type="NCBI Taxonomy" id="268505"/>
    <lineage>
        <taxon>Eukaryota</taxon>
        <taxon>Fungi</taxon>
        <taxon>Dikarya</taxon>
        <taxon>Ascomycota</taxon>
        <taxon>Pezizomycotina</taxon>
        <taxon>Sordariomycetes</taxon>
        <taxon>Hypocreomycetidae</taxon>
        <taxon>Hypocreales</taxon>
        <taxon>Ophiocordycipitaceae</taxon>
        <taxon>Ophiocordyceps</taxon>
    </lineage>
</organism>
<name>A0A2A9P307_OPHUN</name>
<keyword evidence="2" id="KW-1185">Reference proteome</keyword>
<dbReference type="OrthoDB" id="4898871at2759"/>
<dbReference type="Proteomes" id="UP000037136">
    <property type="component" value="Unassembled WGS sequence"/>
</dbReference>
<dbReference type="AlphaFoldDB" id="A0A2A9P307"/>
<evidence type="ECO:0000313" key="2">
    <source>
        <dbReference type="Proteomes" id="UP000037136"/>
    </source>
</evidence>
<dbReference type="STRING" id="268505.A0A2A9P307"/>
<dbReference type="EMBL" id="LAZP02000990">
    <property type="protein sequence ID" value="PFH55337.1"/>
    <property type="molecule type" value="Genomic_DNA"/>
</dbReference>
<sequence>MAPTVGVKQRNGRHAAHHADFLRRFAQHEAKRRAITKPDALNARQRAALREQLKDVRFLKPDYADGTKINIARILRKWKMYVPFNGGRDVIADEHSDTVALPKAARG</sequence>
<accession>A0A2A9P307</accession>
<protein>
    <submittedName>
        <fullName evidence="1">Uncharacterized protein</fullName>
    </submittedName>
</protein>
<gene>
    <name evidence="1" type="ORF">XA68_18563</name>
</gene>
<proteinExistence type="predicted"/>
<reference evidence="1 2" key="2">
    <citation type="journal article" date="2017" name="Sci. Rep.">
        <title>Ant-infecting Ophiocordyceps genomes reveal a high diversity of potential behavioral manipulation genes and a possible major role for enterotoxins.</title>
        <authorList>
            <person name="de Bekker C."/>
            <person name="Ohm R.A."/>
            <person name="Evans H.C."/>
            <person name="Brachmann A."/>
            <person name="Hughes D.P."/>
        </authorList>
    </citation>
    <scope>NUCLEOTIDE SEQUENCE [LARGE SCALE GENOMIC DNA]</scope>
    <source>
        <strain evidence="1 2">SC16a</strain>
    </source>
</reference>
<evidence type="ECO:0000313" key="1">
    <source>
        <dbReference type="EMBL" id="PFH55337.1"/>
    </source>
</evidence>
<comment type="caution">
    <text evidence="1">The sequence shown here is derived from an EMBL/GenBank/DDBJ whole genome shotgun (WGS) entry which is preliminary data.</text>
</comment>
<reference evidence="1 2" key="1">
    <citation type="journal article" date="2015" name="BMC Genomics">
        <title>Gene expression during zombie ant biting behavior reflects the complexity underlying fungal parasitic behavioral manipulation.</title>
        <authorList>
            <person name="de Bekker C."/>
            <person name="Ohm R.A."/>
            <person name="Loreto R.G."/>
            <person name="Sebastian A."/>
            <person name="Albert I."/>
            <person name="Merrow M."/>
            <person name="Brachmann A."/>
            <person name="Hughes D.P."/>
        </authorList>
    </citation>
    <scope>NUCLEOTIDE SEQUENCE [LARGE SCALE GENOMIC DNA]</scope>
    <source>
        <strain evidence="1 2">SC16a</strain>
    </source>
</reference>